<dbReference type="InterPro" id="IPR006139">
    <property type="entry name" value="D-isomer_2_OHA_DH_cat_dom"/>
</dbReference>
<dbReference type="CDD" id="cd12173">
    <property type="entry name" value="PGDH_4"/>
    <property type="match status" value="1"/>
</dbReference>
<dbReference type="EC" id="1.1.1.95" evidence="11"/>
<dbReference type="GO" id="GO:0051287">
    <property type="term" value="F:NAD binding"/>
    <property type="evidence" value="ECO:0007669"/>
    <property type="project" value="UniProtKB-UniRule"/>
</dbReference>
<dbReference type="InterPro" id="IPR029753">
    <property type="entry name" value="D-isomer_DH_CS"/>
</dbReference>
<dbReference type="PROSITE" id="PS51671">
    <property type="entry name" value="ACT"/>
    <property type="match status" value="1"/>
</dbReference>
<dbReference type="PANTHER" id="PTHR42789">
    <property type="entry name" value="D-ISOMER SPECIFIC 2-HYDROXYACID DEHYDROGENASE FAMILY PROTEIN (AFU_ORTHOLOGUE AFUA_6G10090)"/>
    <property type="match status" value="1"/>
</dbReference>
<dbReference type="UniPathway" id="UPA00135">
    <property type="reaction ID" value="UER00196"/>
</dbReference>
<accession>D7BAA7</accession>
<dbReference type="PROSITE" id="PS00670">
    <property type="entry name" value="D_2_HYDROXYACID_DH_2"/>
    <property type="match status" value="1"/>
</dbReference>
<dbReference type="InterPro" id="IPR045865">
    <property type="entry name" value="ACT-like_dom_sf"/>
</dbReference>
<dbReference type="OrthoDB" id="9805416at2"/>
<organism evidence="13 14">
    <name type="scientific">Allomeiothermus silvanus (strain ATCC 700542 / DSM 9946 / NBRC 106475 / NCIMB 13440 / VI-R2)</name>
    <name type="common">Thermus silvanus</name>
    <dbReference type="NCBI Taxonomy" id="526227"/>
    <lineage>
        <taxon>Bacteria</taxon>
        <taxon>Thermotogati</taxon>
        <taxon>Deinococcota</taxon>
        <taxon>Deinococci</taxon>
        <taxon>Thermales</taxon>
        <taxon>Thermaceae</taxon>
        <taxon>Allomeiothermus</taxon>
    </lineage>
</organism>
<dbReference type="PANTHER" id="PTHR42789:SF1">
    <property type="entry name" value="D-ISOMER SPECIFIC 2-HYDROXYACID DEHYDROGENASE FAMILY PROTEIN (AFU_ORTHOLOGUE AFUA_6G10090)"/>
    <property type="match status" value="1"/>
</dbReference>
<comment type="similarity">
    <text evidence="3 11">Belongs to the D-isomer specific 2-hydroxyacid dehydrogenase family.</text>
</comment>
<dbReference type="InterPro" id="IPR029752">
    <property type="entry name" value="D-isomer_DH_CS1"/>
</dbReference>
<dbReference type="Pfam" id="PF01842">
    <property type="entry name" value="ACT"/>
    <property type="match status" value="1"/>
</dbReference>
<dbReference type="InterPro" id="IPR036291">
    <property type="entry name" value="NAD(P)-bd_dom_sf"/>
</dbReference>
<comment type="catalytic activity">
    <reaction evidence="10 11">
        <text>(2R)-3-phosphoglycerate + NAD(+) = 3-phosphooxypyruvate + NADH + H(+)</text>
        <dbReference type="Rhea" id="RHEA:12641"/>
        <dbReference type="ChEBI" id="CHEBI:15378"/>
        <dbReference type="ChEBI" id="CHEBI:18110"/>
        <dbReference type="ChEBI" id="CHEBI:57540"/>
        <dbReference type="ChEBI" id="CHEBI:57945"/>
        <dbReference type="ChEBI" id="CHEBI:58272"/>
        <dbReference type="EC" id="1.1.1.95"/>
    </reaction>
</comment>
<dbReference type="Gene3D" id="3.30.70.260">
    <property type="match status" value="1"/>
</dbReference>
<evidence type="ECO:0000313" key="14">
    <source>
        <dbReference type="Proteomes" id="UP000001916"/>
    </source>
</evidence>
<dbReference type="RefSeq" id="WP_013158785.1">
    <property type="nucleotide sequence ID" value="NC_014212.1"/>
</dbReference>
<evidence type="ECO:0000256" key="8">
    <source>
        <dbReference type="ARBA" id="ARBA00023299"/>
    </source>
</evidence>
<evidence type="ECO:0000256" key="5">
    <source>
        <dbReference type="ARBA" id="ARBA00022605"/>
    </source>
</evidence>
<evidence type="ECO:0000256" key="9">
    <source>
        <dbReference type="ARBA" id="ARBA00048126"/>
    </source>
</evidence>
<gene>
    <name evidence="13" type="ordered locus">Mesil_2386</name>
</gene>
<dbReference type="GO" id="GO:0006564">
    <property type="term" value="P:L-serine biosynthetic process"/>
    <property type="evidence" value="ECO:0007669"/>
    <property type="project" value="UniProtKB-UniRule"/>
</dbReference>
<keyword evidence="6 11" id="KW-0560">Oxidoreductase</keyword>
<proteinExistence type="inferred from homology"/>
<keyword evidence="5 11" id="KW-0028">Amino-acid biosynthesis</keyword>
<feature type="domain" description="ACT" evidence="12">
    <location>
        <begin position="449"/>
        <end position="521"/>
    </location>
</feature>
<dbReference type="InterPro" id="IPR050857">
    <property type="entry name" value="D-2-hydroxyacid_DH"/>
</dbReference>
<keyword evidence="8 11" id="KW-0718">Serine biosynthesis</keyword>
<dbReference type="NCBIfam" id="TIGR01327">
    <property type="entry name" value="PGDH"/>
    <property type="match status" value="1"/>
</dbReference>
<dbReference type="SUPFAM" id="SSF55021">
    <property type="entry name" value="ACT-like"/>
    <property type="match status" value="1"/>
</dbReference>
<evidence type="ECO:0000259" key="12">
    <source>
        <dbReference type="PROSITE" id="PS51671"/>
    </source>
</evidence>
<dbReference type="InterPro" id="IPR045626">
    <property type="entry name" value="PGDH_ASB_dom"/>
</dbReference>
<protein>
    <recommendedName>
        <fullName evidence="4 11">D-3-phosphoglycerate dehydrogenase</fullName>
        <ecNumber evidence="11">1.1.1.95</ecNumber>
    </recommendedName>
</protein>
<reference evidence="13 14" key="1">
    <citation type="journal article" date="2010" name="Stand. Genomic Sci.">
        <title>Complete genome sequence of Meiothermus silvanus type strain (VI-R2).</title>
        <authorList>
            <person name="Sikorski J."/>
            <person name="Tindall B.J."/>
            <person name="Lowry S."/>
            <person name="Lucas S."/>
            <person name="Nolan M."/>
            <person name="Copeland A."/>
            <person name="Glavina Del Rio T."/>
            <person name="Tice H."/>
            <person name="Cheng J.F."/>
            <person name="Han C."/>
            <person name="Pitluck S."/>
            <person name="Liolios K."/>
            <person name="Ivanova N."/>
            <person name="Mavromatis K."/>
            <person name="Mikhailova N."/>
            <person name="Pati A."/>
            <person name="Goodwin L."/>
            <person name="Chen A."/>
            <person name="Palaniappan K."/>
            <person name="Land M."/>
            <person name="Hauser L."/>
            <person name="Chang Y.J."/>
            <person name="Jeffries C.D."/>
            <person name="Rohde M."/>
            <person name="Goker M."/>
            <person name="Woyke T."/>
            <person name="Bristow J."/>
            <person name="Eisen J.A."/>
            <person name="Markowitz V."/>
            <person name="Hugenholtz P."/>
            <person name="Kyrpides N.C."/>
            <person name="Klenk H.P."/>
            <person name="Lapidus A."/>
        </authorList>
    </citation>
    <scope>NUCLEOTIDE SEQUENCE [LARGE SCALE GENOMIC DNA]</scope>
    <source>
        <strain evidence="14">ATCC 700542 / DSM 9946 / VI-R2</strain>
    </source>
</reference>
<keyword evidence="7 11" id="KW-0520">NAD</keyword>
<dbReference type="HOGENOM" id="CLU_019796_8_1_0"/>
<comment type="catalytic activity">
    <reaction evidence="9">
        <text>(R)-2-hydroxyglutarate + NAD(+) = 2-oxoglutarate + NADH + H(+)</text>
        <dbReference type="Rhea" id="RHEA:49612"/>
        <dbReference type="ChEBI" id="CHEBI:15378"/>
        <dbReference type="ChEBI" id="CHEBI:15801"/>
        <dbReference type="ChEBI" id="CHEBI:16810"/>
        <dbReference type="ChEBI" id="CHEBI:57540"/>
        <dbReference type="ChEBI" id="CHEBI:57945"/>
        <dbReference type="EC" id="1.1.1.399"/>
    </reaction>
</comment>
<evidence type="ECO:0000256" key="6">
    <source>
        <dbReference type="ARBA" id="ARBA00023002"/>
    </source>
</evidence>
<dbReference type="eggNOG" id="COG0111">
    <property type="taxonomic scope" value="Bacteria"/>
</dbReference>
<evidence type="ECO:0000256" key="3">
    <source>
        <dbReference type="ARBA" id="ARBA00005854"/>
    </source>
</evidence>
<dbReference type="InterPro" id="IPR006236">
    <property type="entry name" value="PGDH"/>
</dbReference>
<dbReference type="Pfam" id="PF00389">
    <property type="entry name" value="2-Hacid_dh"/>
    <property type="match status" value="1"/>
</dbReference>
<dbReference type="Proteomes" id="UP000001916">
    <property type="component" value="Chromosome"/>
</dbReference>
<comment type="pathway">
    <text evidence="2 11">Amino-acid biosynthesis; L-serine biosynthesis; L-serine from 3-phospho-D-glycerate: step 1/3.</text>
</comment>
<dbReference type="GO" id="GO:0004617">
    <property type="term" value="F:phosphoglycerate dehydrogenase activity"/>
    <property type="evidence" value="ECO:0007669"/>
    <property type="project" value="UniProtKB-UniRule"/>
</dbReference>
<dbReference type="Gene3D" id="3.30.1330.90">
    <property type="entry name" value="D-3-phosphoglycerate dehydrogenase, domain 3"/>
    <property type="match status" value="1"/>
</dbReference>
<dbReference type="AlphaFoldDB" id="D7BAA7"/>
<dbReference type="Pfam" id="PF19304">
    <property type="entry name" value="PGDH_inter"/>
    <property type="match status" value="1"/>
</dbReference>
<dbReference type="InterPro" id="IPR029009">
    <property type="entry name" value="ASB_dom_sf"/>
</dbReference>
<dbReference type="PROSITE" id="PS00671">
    <property type="entry name" value="D_2_HYDROXYACID_DH_3"/>
    <property type="match status" value="1"/>
</dbReference>
<dbReference type="CDD" id="cd04902">
    <property type="entry name" value="ACT_3PGDH-xct"/>
    <property type="match status" value="1"/>
</dbReference>
<evidence type="ECO:0000256" key="4">
    <source>
        <dbReference type="ARBA" id="ARBA00021582"/>
    </source>
</evidence>
<dbReference type="EMBL" id="CP002042">
    <property type="protein sequence ID" value="ADH64242.1"/>
    <property type="molecule type" value="Genomic_DNA"/>
</dbReference>
<name>D7BAA7_ALLS1</name>
<dbReference type="KEGG" id="msv:Mesil_2386"/>
<dbReference type="STRING" id="526227.Mesil_2386"/>
<dbReference type="SUPFAM" id="SSF51735">
    <property type="entry name" value="NAD(P)-binding Rossmann-fold domains"/>
    <property type="match status" value="1"/>
</dbReference>
<evidence type="ECO:0000313" key="13">
    <source>
        <dbReference type="EMBL" id="ADH64242.1"/>
    </source>
</evidence>
<dbReference type="SUPFAM" id="SSF143548">
    <property type="entry name" value="Serine metabolism enzymes domain"/>
    <property type="match status" value="1"/>
</dbReference>
<dbReference type="PROSITE" id="PS00065">
    <property type="entry name" value="D_2_HYDROXYACID_DH_1"/>
    <property type="match status" value="1"/>
</dbReference>
<dbReference type="FunFam" id="3.30.70.260:FF:000008">
    <property type="entry name" value="D-3-phosphoglycerate dehydrogenase, chloroplastic"/>
    <property type="match status" value="1"/>
</dbReference>
<comment type="function">
    <text evidence="1">Catalyzes the reversible oxidation of 3-phospho-D-glycerate to 3-phosphonooxypyruvate, the first step of the phosphorylated L-serine biosynthesis pathway. Also catalyzes the reversible oxidation of 2-hydroxyglutarate to 2-oxoglutarate.</text>
</comment>
<dbReference type="SUPFAM" id="SSF52283">
    <property type="entry name" value="Formate/glycerate dehydrogenase catalytic domain-like"/>
    <property type="match status" value="1"/>
</dbReference>
<evidence type="ECO:0000256" key="7">
    <source>
        <dbReference type="ARBA" id="ARBA00023027"/>
    </source>
</evidence>
<keyword evidence="14" id="KW-1185">Reference proteome</keyword>
<evidence type="ECO:0000256" key="1">
    <source>
        <dbReference type="ARBA" id="ARBA00003800"/>
    </source>
</evidence>
<dbReference type="InterPro" id="IPR006140">
    <property type="entry name" value="D-isomer_DH_NAD-bd"/>
</dbReference>
<dbReference type="FunFam" id="3.40.50.720:FF:000021">
    <property type="entry name" value="D-3-phosphoglycerate dehydrogenase"/>
    <property type="match status" value="1"/>
</dbReference>
<dbReference type="Pfam" id="PF02826">
    <property type="entry name" value="2-Hacid_dh_C"/>
    <property type="match status" value="1"/>
</dbReference>
<dbReference type="InterPro" id="IPR002912">
    <property type="entry name" value="ACT_dom"/>
</dbReference>
<evidence type="ECO:0000256" key="2">
    <source>
        <dbReference type="ARBA" id="ARBA00005216"/>
    </source>
</evidence>
<sequence>MWQVLVTDEMRLGEIKNPEVRLDYRPNMPREEILRVIGKYDAIITRSRTQVDSELLEAGTRLKVVGRGGVGVDNVDLEAASRRGVLVVNVPEANTRSAAELAWALLLAVARGLVESDQKIREGKWDRKYLGLELDRKTLGIVGLGRIGGQVARFAKAFDMRVLAYDPYIPRTRAETLGVELLDDLADMLRQSNFLTVHTPLTEETRGMIGRRELYLLPKGAVVVNAARGGIIDEKALLEVLEEGHLFGAGLDVFAEEPPGAEHPLVQHRKVTHTAHLGANTVEAQDRVGEAVLERVIETLRGNLAHALNTGFDPEGLEALRGWLPLGEALGKLLAQITGGRPQTVEVGFYGEFEKNPEPVASAVAKGLLSRVLGVGDVNLVSAKPLLKERGIELVTRQSEQAQDYRQVLEVRLETDRETRRVRGTVMGGKPRLVGVDDYRLEVVPEGFMLICTNRDQPGVVGKVGTLLGGSGVNIAGMQLGRDAPGGKALFVLAIDERPSEEVLDALRGLDVLERVDLAEL</sequence>
<evidence type="ECO:0000256" key="11">
    <source>
        <dbReference type="RuleBase" id="RU363003"/>
    </source>
</evidence>
<dbReference type="Gene3D" id="3.40.50.720">
    <property type="entry name" value="NAD(P)-binding Rossmann-like Domain"/>
    <property type="match status" value="2"/>
</dbReference>
<evidence type="ECO:0000256" key="10">
    <source>
        <dbReference type="ARBA" id="ARBA00048731"/>
    </source>
</evidence>